<dbReference type="GO" id="GO:0046872">
    <property type="term" value="F:metal ion binding"/>
    <property type="evidence" value="ECO:0007669"/>
    <property type="project" value="UniProtKB-KW"/>
</dbReference>
<accession>A0A830GVF1</accession>
<sequence>MIKQKLDAMLRLIDEEGADELILTDPYDMGYLLGYEDAFATIATRDSITVIAPVLDYYRAREMLESDVTVLGYASYKMNAPDDIKMIDREELMRMLIGGGNKVIEVDDTRNWLISEVRSKAPNAAIIDVREKILDARSIKTQQELDLMRRAAKITLESLGDVLEEGLHGRRERDVAASIYRHMIEKGSDGVAFEPIIGSGRNGAKPHHTYSDKMIDKTEAVVMDIGARYRLYCADITRTMLLEESDKFAMDVYHAVKDAHDQAIKAVRPGAKARDVDAVARKVLEEYGFSKYFMHSLGHGVGVEVHEKPFVSPSSDDVLHENQVITIEPGVYIRDRVGVRIEDMILVTSSGAEIISK</sequence>
<gene>
    <name evidence="6" type="ORF">GCM10007981_08090</name>
</gene>
<organism evidence="6 7">
    <name type="scientific">Thermocladium modestius</name>
    <dbReference type="NCBI Taxonomy" id="62609"/>
    <lineage>
        <taxon>Archaea</taxon>
        <taxon>Thermoproteota</taxon>
        <taxon>Thermoprotei</taxon>
        <taxon>Thermoproteales</taxon>
        <taxon>Thermoproteaceae</taxon>
        <taxon>Thermocladium</taxon>
    </lineage>
</organism>
<keyword evidence="7" id="KW-1185">Reference proteome</keyword>
<dbReference type="RefSeq" id="WP_188596154.1">
    <property type="nucleotide sequence ID" value="NZ_BMNL01000002.1"/>
</dbReference>
<dbReference type="OrthoDB" id="1346at2157"/>
<feature type="domain" description="Creatinase N-terminal" evidence="5">
    <location>
        <begin position="6"/>
        <end position="139"/>
    </location>
</feature>
<evidence type="ECO:0000259" key="4">
    <source>
        <dbReference type="Pfam" id="PF00557"/>
    </source>
</evidence>
<comment type="similarity">
    <text evidence="3">Belongs to the peptidase M24B family.</text>
</comment>
<dbReference type="SUPFAM" id="SSF53092">
    <property type="entry name" value="Creatinase/prolidase N-terminal domain"/>
    <property type="match status" value="1"/>
</dbReference>
<dbReference type="InterPro" id="IPR000587">
    <property type="entry name" value="Creatinase_N"/>
</dbReference>
<dbReference type="Gene3D" id="3.40.350.10">
    <property type="entry name" value="Creatinase/prolidase N-terminal domain"/>
    <property type="match status" value="1"/>
</dbReference>
<dbReference type="GO" id="GO:0016787">
    <property type="term" value="F:hydrolase activity"/>
    <property type="evidence" value="ECO:0007669"/>
    <property type="project" value="UniProtKB-KW"/>
</dbReference>
<dbReference type="InterPro" id="IPR000994">
    <property type="entry name" value="Pept_M24"/>
</dbReference>
<dbReference type="SUPFAM" id="SSF55920">
    <property type="entry name" value="Creatinase/aminopeptidase"/>
    <property type="match status" value="1"/>
</dbReference>
<name>A0A830GVF1_9CREN</name>
<dbReference type="AlphaFoldDB" id="A0A830GVF1"/>
<dbReference type="InterPro" id="IPR036005">
    <property type="entry name" value="Creatinase/aminopeptidase-like"/>
</dbReference>
<dbReference type="Gene3D" id="3.90.230.10">
    <property type="entry name" value="Creatinase/methionine aminopeptidase superfamily"/>
    <property type="match status" value="1"/>
</dbReference>
<dbReference type="PANTHER" id="PTHR46112">
    <property type="entry name" value="AMINOPEPTIDASE"/>
    <property type="match status" value="1"/>
</dbReference>
<proteinExistence type="inferred from homology"/>
<dbReference type="PANTHER" id="PTHR46112:SF2">
    <property type="entry name" value="XAA-PRO AMINOPEPTIDASE P-RELATED"/>
    <property type="match status" value="1"/>
</dbReference>
<protein>
    <submittedName>
        <fullName evidence="6">Peptidase</fullName>
    </submittedName>
</protein>
<dbReference type="EMBL" id="BMNL01000002">
    <property type="protein sequence ID" value="GGP20354.1"/>
    <property type="molecule type" value="Genomic_DNA"/>
</dbReference>
<feature type="domain" description="Peptidase M24" evidence="4">
    <location>
        <begin position="147"/>
        <end position="348"/>
    </location>
</feature>
<reference evidence="6" key="2">
    <citation type="submission" date="2020-09" db="EMBL/GenBank/DDBJ databases">
        <authorList>
            <person name="Sun Q."/>
            <person name="Ohkuma M."/>
        </authorList>
    </citation>
    <scope>NUCLEOTIDE SEQUENCE</scope>
    <source>
        <strain evidence="6">JCM 10088</strain>
    </source>
</reference>
<dbReference type="CDD" id="cd01092">
    <property type="entry name" value="APP-like"/>
    <property type="match status" value="1"/>
</dbReference>
<dbReference type="Proteomes" id="UP000610960">
    <property type="component" value="Unassembled WGS sequence"/>
</dbReference>
<dbReference type="Pfam" id="PF01321">
    <property type="entry name" value="Creatinase_N"/>
    <property type="match status" value="1"/>
</dbReference>
<dbReference type="InterPro" id="IPR001131">
    <property type="entry name" value="Peptidase_M24B_aminopep-P_CS"/>
</dbReference>
<keyword evidence="2" id="KW-0378">Hydrolase</keyword>
<keyword evidence="1 3" id="KW-0479">Metal-binding</keyword>
<reference evidence="6" key="1">
    <citation type="journal article" date="2014" name="Int. J. Syst. Evol. Microbiol.">
        <title>Complete genome sequence of Corynebacterium casei LMG S-19264T (=DSM 44701T), isolated from a smear-ripened cheese.</title>
        <authorList>
            <consortium name="US DOE Joint Genome Institute (JGI-PGF)"/>
            <person name="Walter F."/>
            <person name="Albersmeier A."/>
            <person name="Kalinowski J."/>
            <person name="Ruckert C."/>
        </authorList>
    </citation>
    <scope>NUCLEOTIDE SEQUENCE</scope>
    <source>
        <strain evidence="6">JCM 10088</strain>
    </source>
</reference>
<evidence type="ECO:0000256" key="1">
    <source>
        <dbReference type="ARBA" id="ARBA00022723"/>
    </source>
</evidence>
<dbReference type="InterPro" id="IPR050659">
    <property type="entry name" value="Peptidase_M24B"/>
</dbReference>
<evidence type="ECO:0000256" key="2">
    <source>
        <dbReference type="ARBA" id="ARBA00022801"/>
    </source>
</evidence>
<evidence type="ECO:0000259" key="5">
    <source>
        <dbReference type="Pfam" id="PF01321"/>
    </source>
</evidence>
<dbReference type="PROSITE" id="PS00491">
    <property type="entry name" value="PROLINE_PEPTIDASE"/>
    <property type="match status" value="1"/>
</dbReference>
<dbReference type="InterPro" id="IPR029149">
    <property type="entry name" value="Creatin/AminoP/Spt16_N"/>
</dbReference>
<evidence type="ECO:0000313" key="6">
    <source>
        <dbReference type="EMBL" id="GGP20354.1"/>
    </source>
</evidence>
<dbReference type="Pfam" id="PF00557">
    <property type="entry name" value="Peptidase_M24"/>
    <property type="match status" value="1"/>
</dbReference>
<comment type="caution">
    <text evidence="6">The sequence shown here is derived from an EMBL/GenBank/DDBJ whole genome shotgun (WGS) entry which is preliminary data.</text>
</comment>
<evidence type="ECO:0000313" key="7">
    <source>
        <dbReference type="Proteomes" id="UP000610960"/>
    </source>
</evidence>
<evidence type="ECO:0000256" key="3">
    <source>
        <dbReference type="RuleBase" id="RU000590"/>
    </source>
</evidence>